<accession>A0A6P1NME6</accession>
<evidence type="ECO:0000256" key="1">
    <source>
        <dbReference type="SAM" id="MobiDB-lite"/>
    </source>
</evidence>
<organism evidence="2 3">
    <name type="scientific">Pseudarthrobacter psychrotolerans</name>
    <dbReference type="NCBI Taxonomy" id="2697569"/>
    <lineage>
        <taxon>Bacteria</taxon>
        <taxon>Bacillati</taxon>
        <taxon>Actinomycetota</taxon>
        <taxon>Actinomycetes</taxon>
        <taxon>Micrococcales</taxon>
        <taxon>Micrococcaceae</taxon>
        <taxon>Pseudarthrobacter</taxon>
    </lineage>
</organism>
<feature type="region of interest" description="Disordered" evidence="1">
    <location>
        <begin position="41"/>
        <end position="60"/>
    </location>
</feature>
<feature type="compositionally biased region" description="Basic and acidic residues" evidence="1">
    <location>
        <begin position="43"/>
        <end position="53"/>
    </location>
</feature>
<dbReference type="AlphaFoldDB" id="A0A6P1NME6"/>
<reference evidence="2 3" key="1">
    <citation type="submission" date="2020-01" db="EMBL/GenBank/DDBJ databases">
        <title>Pseudarthrobacter psychrotolerans sp. nov., isolated from antarctic soil.</title>
        <authorList>
            <person name="Shin Y."/>
            <person name="Park W."/>
        </authorList>
    </citation>
    <scope>NUCLEOTIDE SEQUENCE [LARGE SCALE GENOMIC DNA]</scope>
    <source>
        <strain evidence="2 3">YJ56</strain>
    </source>
</reference>
<dbReference type="InterPro" id="IPR006311">
    <property type="entry name" value="TAT_signal"/>
</dbReference>
<evidence type="ECO:0000313" key="3">
    <source>
        <dbReference type="Proteomes" id="UP000464186"/>
    </source>
</evidence>
<keyword evidence="3" id="KW-1185">Reference proteome</keyword>
<gene>
    <name evidence="2" type="ORF">GU243_21560</name>
</gene>
<proteinExistence type="predicted"/>
<dbReference type="EMBL" id="CP047898">
    <property type="protein sequence ID" value="QHK21825.1"/>
    <property type="molecule type" value="Genomic_DNA"/>
</dbReference>
<protein>
    <submittedName>
        <fullName evidence="2">Uncharacterized protein</fullName>
    </submittedName>
</protein>
<dbReference type="Proteomes" id="UP000464186">
    <property type="component" value="Chromosome"/>
</dbReference>
<sequence>MDNISRRSLLSAGLGAGLGAGLVAAWPGAAVAVSTADDAGIPHQHEGLLRDPGRGAGSYR</sequence>
<evidence type="ECO:0000313" key="2">
    <source>
        <dbReference type="EMBL" id="QHK21825.1"/>
    </source>
</evidence>
<dbReference type="PROSITE" id="PS51318">
    <property type="entry name" value="TAT"/>
    <property type="match status" value="1"/>
</dbReference>
<name>A0A6P1NME6_9MICC</name>
<dbReference type="KEGG" id="psey:GU243_21560"/>